<dbReference type="GO" id="GO:0008483">
    <property type="term" value="F:transaminase activity"/>
    <property type="evidence" value="ECO:0007669"/>
    <property type="project" value="UniProtKB-KW"/>
</dbReference>
<sequence>MDTPLYTALMKHAHRNTYSFHVPGHHNGDVFFDEAKSVYQSLLSIDMTEITGLDDLHHPTGVIKEAQDLVSRLYGSQESFFLVNGTTAGNLAMILAVCEPGEPILIQRNCHKSVFHAVALAGAKPVYLAPEIDENMHVPAHVSLSVIEKALASYPNAKGLVLTNPTYYGHAADLTAAVKKAHSYGVPVLVDEAHGAHFVLGQPFPPSSLAMGADAVVQSAHKTLPAMTMGSYFHLNSTRIDRDRLAYFVSSLQSSSPSYPIMASLDTARAYVQDIAEKGTLPVHMEHIEKIKRRFASISSIEIIEPSGYGLRADPLKLILRSKLGHSGYSLQRILESEGIVAELADEYQVLLVLPIGGRRMIEQAAVRNIQQKLENTPPDKLPDAVNWTFPSISTLEYPQNEMRKFTKEPADINKAAGRLHAGNIIPYPPGIPLIMDGERITEEIVQKLSRLIGMDAHIQGLLNGEQLLVYIEEEKS</sequence>
<dbReference type="Pfam" id="PF03711">
    <property type="entry name" value="OKR_DC_1_C"/>
    <property type="match status" value="1"/>
</dbReference>
<dbReference type="PANTHER" id="PTHR43277">
    <property type="entry name" value="ARGININE DECARBOXYLASE"/>
    <property type="match status" value="1"/>
</dbReference>
<dbReference type="Pfam" id="PF01276">
    <property type="entry name" value="OKR_DC_1"/>
    <property type="match status" value="2"/>
</dbReference>
<evidence type="ECO:0000259" key="6">
    <source>
        <dbReference type="Pfam" id="PF01276"/>
    </source>
</evidence>
<evidence type="ECO:0000256" key="1">
    <source>
        <dbReference type="ARBA" id="ARBA00001933"/>
    </source>
</evidence>
<keyword evidence="4" id="KW-0663">Pyridoxal phosphate</keyword>
<dbReference type="InterPro" id="IPR015424">
    <property type="entry name" value="PyrdxlP-dep_Trfase"/>
</dbReference>
<evidence type="ECO:0000256" key="4">
    <source>
        <dbReference type="ARBA" id="ARBA00022898"/>
    </source>
</evidence>
<evidence type="ECO:0000313" key="8">
    <source>
        <dbReference type="EMBL" id="MSE03993.1"/>
    </source>
</evidence>
<dbReference type="InterPro" id="IPR000310">
    <property type="entry name" value="Orn/Lys/Arg_deCO2ase_major_dom"/>
</dbReference>
<reference evidence="8" key="1">
    <citation type="submission" date="2019-11" db="EMBL/GenBank/DDBJ databases">
        <title>Draft Genome Sequence of Plant Growth-Promoting Rhizosphere-Associated Bacteria.</title>
        <authorList>
            <person name="Vasilyev I.Y."/>
            <person name="Radchenko V."/>
            <person name="Ilnitskaya E.V."/>
        </authorList>
    </citation>
    <scope>NUCLEOTIDE SEQUENCE</scope>
    <source>
        <strain evidence="8">VRA_517_n</strain>
    </source>
</reference>
<evidence type="ECO:0000256" key="5">
    <source>
        <dbReference type="ARBA" id="ARBA00023239"/>
    </source>
</evidence>
<evidence type="ECO:0000256" key="2">
    <source>
        <dbReference type="ARBA" id="ARBA00010671"/>
    </source>
</evidence>
<proteinExistence type="inferred from homology"/>
<gene>
    <name evidence="8" type="ORF">GKC39_18285</name>
</gene>
<dbReference type="RefSeq" id="WP_025854084.1">
    <property type="nucleotide sequence ID" value="NZ_BPWC01000008.1"/>
</dbReference>
<comment type="cofactor">
    <cofactor evidence="1">
        <name>pyridoxal 5'-phosphate</name>
        <dbReference type="ChEBI" id="CHEBI:597326"/>
    </cofactor>
</comment>
<dbReference type="EMBL" id="WKKV01000013">
    <property type="protein sequence ID" value="MSE03993.1"/>
    <property type="molecule type" value="Genomic_DNA"/>
</dbReference>
<comment type="similarity">
    <text evidence="2">Belongs to the Orn/Lys/Arg decarboxylase class-I family.</text>
</comment>
<keyword evidence="8" id="KW-0808">Transferase</keyword>
<dbReference type="PANTHER" id="PTHR43277:SF3">
    <property type="entry name" value="DECARBOXYLASE, PUTATIVE-RELATED"/>
    <property type="match status" value="1"/>
</dbReference>
<evidence type="ECO:0000259" key="7">
    <source>
        <dbReference type="Pfam" id="PF03711"/>
    </source>
</evidence>
<dbReference type="InterPro" id="IPR052357">
    <property type="entry name" value="Orn_Lys_Arg_decarboxylase-I"/>
</dbReference>
<dbReference type="AlphaFoldDB" id="A0A6A8LL69"/>
<accession>A0A6A8LL69</accession>
<feature type="domain" description="Orn/Lys/Arg decarboxylases family 1 pyridoxal-P attachment site" evidence="6">
    <location>
        <begin position="313"/>
        <end position="360"/>
    </location>
</feature>
<comment type="caution">
    <text evidence="8">The sequence shown here is derived from an EMBL/GenBank/DDBJ whole genome shotgun (WGS) entry which is preliminary data.</text>
</comment>
<name>A0A6A8LL69_BACVE</name>
<feature type="domain" description="Orn/Lys/Arg decarboxylase C-terminal" evidence="7">
    <location>
        <begin position="403"/>
        <end position="450"/>
    </location>
</feature>
<keyword evidence="3" id="KW-0210">Decarboxylase</keyword>
<keyword evidence="5" id="KW-0456">Lyase</keyword>
<dbReference type="Gene3D" id="3.40.640.10">
    <property type="entry name" value="Type I PLP-dependent aspartate aminotransferase-like (Major domain)"/>
    <property type="match status" value="1"/>
</dbReference>
<keyword evidence="8" id="KW-0032">Aminotransferase</keyword>
<dbReference type="Gene3D" id="3.90.105.10">
    <property type="entry name" value="Molybdopterin biosynthesis moea protein, domain 2"/>
    <property type="match status" value="1"/>
</dbReference>
<dbReference type="SUPFAM" id="SSF53383">
    <property type="entry name" value="PLP-dependent transferases"/>
    <property type="match status" value="1"/>
</dbReference>
<dbReference type="SUPFAM" id="SSF55904">
    <property type="entry name" value="Ornithine decarboxylase C-terminal domain"/>
    <property type="match status" value="1"/>
</dbReference>
<dbReference type="CDD" id="cd00615">
    <property type="entry name" value="Orn_deC_like"/>
    <property type="match status" value="1"/>
</dbReference>
<dbReference type="InterPro" id="IPR015421">
    <property type="entry name" value="PyrdxlP-dep_Trfase_major"/>
</dbReference>
<dbReference type="GO" id="GO:0016831">
    <property type="term" value="F:carboxy-lyase activity"/>
    <property type="evidence" value="ECO:0007669"/>
    <property type="project" value="UniProtKB-KW"/>
</dbReference>
<dbReference type="InterPro" id="IPR008286">
    <property type="entry name" value="Prn/Lys/Arg_de-COase_C"/>
</dbReference>
<feature type="domain" description="Orn/Lys/Arg decarboxylases family 1 pyridoxal-P attachment site" evidence="6">
    <location>
        <begin position="3"/>
        <end position="306"/>
    </location>
</feature>
<protein>
    <submittedName>
        <fullName evidence="8">Aminotransferase class I/II-fold pyridoxal phosphate-dependent enzyme</fullName>
    </submittedName>
</protein>
<organism evidence="8">
    <name type="scientific">Bacillus velezensis</name>
    <dbReference type="NCBI Taxonomy" id="492670"/>
    <lineage>
        <taxon>Bacteria</taxon>
        <taxon>Bacillati</taxon>
        <taxon>Bacillota</taxon>
        <taxon>Bacilli</taxon>
        <taxon>Bacillales</taxon>
        <taxon>Bacillaceae</taxon>
        <taxon>Bacillus</taxon>
        <taxon>Bacillus amyloliquefaciens group</taxon>
    </lineage>
</organism>
<evidence type="ECO:0000256" key="3">
    <source>
        <dbReference type="ARBA" id="ARBA00022793"/>
    </source>
</evidence>
<dbReference type="InterPro" id="IPR036633">
    <property type="entry name" value="Prn/Lys/Arg_de-COase_C_sf"/>
</dbReference>